<feature type="compositionally biased region" description="Basic and acidic residues" evidence="1">
    <location>
        <begin position="10"/>
        <end position="24"/>
    </location>
</feature>
<name>A0A6H5IB68_9HYME</name>
<feature type="region of interest" description="Disordered" evidence="1">
    <location>
        <begin position="10"/>
        <end position="31"/>
    </location>
</feature>
<dbReference type="EMBL" id="CADCXV010000731">
    <property type="protein sequence ID" value="CAB0034024.1"/>
    <property type="molecule type" value="Genomic_DNA"/>
</dbReference>
<gene>
    <name evidence="2" type="ORF">TBRA_LOCUS5922</name>
</gene>
<dbReference type="Proteomes" id="UP000479190">
    <property type="component" value="Unassembled WGS sequence"/>
</dbReference>
<proteinExistence type="predicted"/>
<organism evidence="2 3">
    <name type="scientific">Trichogramma brassicae</name>
    <dbReference type="NCBI Taxonomy" id="86971"/>
    <lineage>
        <taxon>Eukaryota</taxon>
        <taxon>Metazoa</taxon>
        <taxon>Ecdysozoa</taxon>
        <taxon>Arthropoda</taxon>
        <taxon>Hexapoda</taxon>
        <taxon>Insecta</taxon>
        <taxon>Pterygota</taxon>
        <taxon>Neoptera</taxon>
        <taxon>Endopterygota</taxon>
        <taxon>Hymenoptera</taxon>
        <taxon>Apocrita</taxon>
        <taxon>Proctotrupomorpha</taxon>
        <taxon>Chalcidoidea</taxon>
        <taxon>Trichogrammatidae</taxon>
        <taxon>Trichogramma</taxon>
    </lineage>
</organism>
<dbReference type="AlphaFoldDB" id="A0A6H5IB68"/>
<accession>A0A6H5IB68</accession>
<evidence type="ECO:0000313" key="2">
    <source>
        <dbReference type="EMBL" id="CAB0034024.1"/>
    </source>
</evidence>
<protein>
    <submittedName>
        <fullName evidence="2">Uncharacterized protein</fullName>
    </submittedName>
</protein>
<evidence type="ECO:0000256" key="1">
    <source>
        <dbReference type="SAM" id="MobiDB-lite"/>
    </source>
</evidence>
<reference evidence="2 3" key="1">
    <citation type="submission" date="2020-02" db="EMBL/GenBank/DDBJ databases">
        <authorList>
            <person name="Ferguson B K."/>
        </authorList>
    </citation>
    <scope>NUCLEOTIDE SEQUENCE [LARGE SCALE GENOMIC DNA]</scope>
</reference>
<evidence type="ECO:0000313" key="3">
    <source>
        <dbReference type="Proteomes" id="UP000479190"/>
    </source>
</evidence>
<sequence length="77" mass="8839">MTTQLLAREKFERRSVLDRHEPKTPKLRPTPCIVRTGREVSEKMLLSGVLDITPEHPANLTIACEHRYVAQSTSERI</sequence>
<keyword evidence="3" id="KW-1185">Reference proteome</keyword>